<protein>
    <submittedName>
        <fullName evidence="2">Uncharacterized protein</fullName>
    </submittedName>
</protein>
<gene>
    <name evidence="2" type="ORF">METSCH_E06020</name>
</gene>
<dbReference type="EMBL" id="CP034460">
    <property type="protein sequence ID" value="QBM90353.1"/>
    <property type="molecule type" value="Genomic_DNA"/>
</dbReference>
<evidence type="ECO:0000256" key="1">
    <source>
        <dbReference type="SAM" id="MobiDB-lite"/>
    </source>
</evidence>
<feature type="compositionally biased region" description="Basic residues" evidence="1">
    <location>
        <begin position="187"/>
        <end position="198"/>
    </location>
</feature>
<evidence type="ECO:0000313" key="3">
    <source>
        <dbReference type="Proteomes" id="UP000292447"/>
    </source>
</evidence>
<accession>A0A4V1AET7</accession>
<feature type="region of interest" description="Disordered" evidence="1">
    <location>
        <begin position="187"/>
        <end position="207"/>
    </location>
</feature>
<keyword evidence="3" id="KW-1185">Reference proteome</keyword>
<reference evidence="3" key="1">
    <citation type="submission" date="2019-03" db="EMBL/GenBank/DDBJ databases">
        <title>Snf2 controls pulcherriminic acid biosynthesis and connects pigmentation and antifungal activity of the yeast Metschnikowia pulcherrima.</title>
        <authorList>
            <person name="Gore-Lloyd D."/>
            <person name="Sumann I."/>
            <person name="Brachmann A.O."/>
            <person name="Schneeberger K."/>
            <person name="Ortiz-Merino R.A."/>
            <person name="Moreno-Beltran M."/>
            <person name="Schlaefli M."/>
            <person name="Kirner P."/>
            <person name="Santos Kron A."/>
            <person name="Wolfe K.H."/>
            <person name="Piel J."/>
            <person name="Ahrens C.H."/>
            <person name="Henk D."/>
            <person name="Freimoser F.M."/>
        </authorList>
    </citation>
    <scope>NUCLEOTIDE SEQUENCE [LARGE SCALE GENOMIC DNA]</scope>
    <source>
        <strain evidence="3">APC 1.2</strain>
    </source>
</reference>
<dbReference type="Proteomes" id="UP000292447">
    <property type="component" value="Chromosome V"/>
</dbReference>
<name>A0A4V1AET7_9ASCO</name>
<dbReference type="AlphaFoldDB" id="A0A4V1AET7"/>
<proteinExistence type="predicted"/>
<sequence length="226" mass="27062">MEISFPKEFRILFNNTIVETTCQDENDALWGPILNGEESMFLFQKTKSCDITPWFISSRLMNSLKKDYYCVTVTMPFAHSRLSGKKRRKLSPGFIFRREKSDSRPIRVRKLVQDLKNEDIIVRVCNSMRINKRKHTAYFRRDGVKRERKEKLVIVQSRSRKREHTPDKKDAYRKMRHEKQNRLKLARRKAKKKCRKLSSMKEKDNEAHNLYLSGKRKINRTVHTPD</sequence>
<organism evidence="2 3">
    <name type="scientific">Metschnikowia aff. pulcherrima</name>
    <dbReference type="NCBI Taxonomy" id="2163413"/>
    <lineage>
        <taxon>Eukaryota</taxon>
        <taxon>Fungi</taxon>
        <taxon>Dikarya</taxon>
        <taxon>Ascomycota</taxon>
        <taxon>Saccharomycotina</taxon>
        <taxon>Pichiomycetes</taxon>
        <taxon>Metschnikowiaceae</taxon>
        <taxon>Metschnikowia</taxon>
    </lineage>
</organism>
<evidence type="ECO:0000313" key="2">
    <source>
        <dbReference type="EMBL" id="QBM90353.1"/>
    </source>
</evidence>